<dbReference type="InterPro" id="IPR009688">
    <property type="entry name" value="FAM210A/B-like_dom"/>
</dbReference>
<feature type="domain" description="DUF1279" evidence="2">
    <location>
        <begin position="106"/>
        <end position="195"/>
    </location>
</feature>
<dbReference type="Pfam" id="PF06916">
    <property type="entry name" value="FAM210A-B_dom"/>
    <property type="match status" value="1"/>
</dbReference>
<gene>
    <name evidence="3" type="ORF">CPEL01642_LOCUS5963</name>
</gene>
<feature type="transmembrane region" description="Helical" evidence="1">
    <location>
        <begin position="173"/>
        <end position="193"/>
    </location>
</feature>
<dbReference type="GO" id="GO:0005739">
    <property type="term" value="C:mitochondrion"/>
    <property type="evidence" value="ECO:0007669"/>
    <property type="project" value="TreeGrafter"/>
</dbReference>
<keyword evidence="1" id="KW-0472">Membrane</keyword>
<evidence type="ECO:0000313" key="3">
    <source>
        <dbReference type="EMBL" id="CAD8602630.1"/>
    </source>
</evidence>
<reference evidence="3" key="1">
    <citation type="submission" date="2021-01" db="EMBL/GenBank/DDBJ databases">
        <authorList>
            <person name="Corre E."/>
            <person name="Pelletier E."/>
            <person name="Niang G."/>
            <person name="Scheremetjew M."/>
            <person name="Finn R."/>
            <person name="Kale V."/>
            <person name="Holt S."/>
            <person name="Cochrane G."/>
            <person name="Meng A."/>
            <person name="Brown T."/>
            <person name="Cohen L."/>
        </authorList>
    </citation>
    <scope>NUCLEOTIDE SEQUENCE</scope>
    <source>
        <strain evidence="3">PLY182g</strain>
    </source>
</reference>
<dbReference type="EMBL" id="HBEY01012416">
    <property type="protein sequence ID" value="CAD8602630.1"/>
    <property type="molecule type" value="Transcribed_RNA"/>
</dbReference>
<dbReference type="PANTHER" id="PTHR21377:SF18">
    <property type="entry name" value="DUF1279 DOMAIN-CONTAINING PROTEIN"/>
    <property type="match status" value="1"/>
</dbReference>
<evidence type="ECO:0000259" key="2">
    <source>
        <dbReference type="Pfam" id="PF06916"/>
    </source>
</evidence>
<protein>
    <recommendedName>
        <fullName evidence="2">DUF1279 domain-containing protein</fullName>
    </recommendedName>
</protein>
<accession>A0A7S0L5M9</accession>
<dbReference type="PANTHER" id="PTHR21377">
    <property type="entry name" value="PROTEIN FAM210B, MITOCHONDRIAL"/>
    <property type="match status" value="1"/>
</dbReference>
<keyword evidence="1" id="KW-0812">Transmembrane</keyword>
<proteinExistence type="predicted"/>
<organism evidence="3">
    <name type="scientific">Coccolithus braarudii</name>
    <dbReference type="NCBI Taxonomy" id="221442"/>
    <lineage>
        <taxon>Eukaryota</taxon>
        <taxon>Haptista</taxon>
        <taxon>Haptophyta</taxon>
        <taxon>Prymnesiophyceae</taxon>
        <taxon>Coccolithales</taxon>
        <taxon>Coccolithaceae</taxon>
        <taxon>Coccolithus</taxon>
    </lineage>
</organism>
<dbReference type="AlphaFoldDB" id="A0A7S0L5M9"/>
<feature type="transmembrane region" description="Helical" evidence="1">
    <location>
        <begin position="114"/>
        <end position="137"/>
    </location>
</feature>
<keyword evidence="1" id="KW-1133">Transmembrane helix</keyword>
<sequence length="206" mass="22240">MVLSMRFRLPPTFPPSTLPRASLLRMTSTRAMARHLISPAIVSPRTPLGCTQPMTRGSMSMHFPQRSVTLGMPRARTLASESRNDAGSDATTQAAASSSSPKGFAKLRALVKEYGALGIGVYAGVYLSTLGSLFLAVDCGLLPAGDALSMLRSVGADRLFDLDKLNPKTSNFAIAWILAKFTEPLRMLVTLAITPRLARLIRRPRP</sequence>
<evidence type="ECO:0000256" key="1">
    <source>
        <dbReference type="SAM" id="Phobius"/>
    </source>
</evidence>
<dbReference type="InterPro" id="IPR045866">
    <property type="entry name" value="FAM210A/B-like"/>
</dbReference>
<name>A0A7S0L5M9_9EUKA</name>